<proteinExistence type="inferred from homology"/>
<organism evidence="6 7">
    <name type="scientific">Novosphingobium mangrovi</name>
    <name type="common">ex Hu et al. 2023</name>
    <dbReference type="NCBI Taxonomy" id="2930094"/>
    <lineage>
        <taxon>Bacteria</taxon>
        <taxon>Pseudomonadati</taxon>
        <taxon>Pseudomonadota</taxon>
        <taxon>Alphaproteobacteria</taxon>
        <taxon>Sphingomonadales</taxon>
        <taxon>Sphingomonadaceae</taxon>
        <taxon>Novosphingobium</taxon>
    </lineage>
</organism>
<evidence type="ECO:0000256" key="3">
    <source>
        <dbReference type="ARBA" id="ARBA00022833"/>
    </source>
</evidence>
<evidence type="ECO:0000256" key="4">
    <source>
        <dbReference type="ARBA" id="ARBA00023239"/>
    </source>
</evidence>
<dbReference type="PROSITE" id="PS51891">
    <property type="entry name" value="CENP_V_GFA"/>
    <property type="match status" value="1"/>
</dbReference>
<dbReference type="InterPro" id="IPR006913">
    <property type="entry name" value="CENP-V/GFA"/>
</dbReference>
<accession>A0ABT0ADW3</accession>
<name>A0ABT0ADW3_9SPHN</name>
<dbReference type="SUPFAM" id="SSF51316">
    <property type="entry name" value="Mss4-like"/>
    <property type="match status" value="1"/>
</dbReference>
<dbReference type="InterPro" id="IPR011057">
    <property type="entry name" value="Mss4-like_sf"/>
</dbReference>
<comment type="caution">
    <text evidence="6">The sequence shown here is derived from an EMBL/GenBank/DDBJ whole genome shotgun (WGS) entry which is preliminary data.</text>
</comment>
<dbReference type="EMBL" id="JALHAT010000020">
    <property type="protein sequence ID" value="MCJ1961390.1"/>
    <property type="molecule type" value="Genomic_DNA"/>
</dbReference>
<keyword evidence="3" id="KW-0862">Zinc</keyword>
<keyword evidence="4" id="KW-0456">Lyase</keyword>
<evidence type="ECO:0000313" key="6">
    <source>
        <dbReference type="EMBL" id="MCJ1961390.1"/>
    </source>
</evidence>
<dbReference type="Proteomes" id="UP001162802">
    <property type="component" value="Unassembled WGS sequence"/>
</dbReference>
<dbReference type="PANTHER" id="PTHR33337:SF40">
    <property type="entry name" value="CENP-V_GFA DOMAIN-CONTAINING PROTEIN-RELATED"/>
    <property type="match status" value="1"/>
</dbReference>
<evidence type="ECO:0000259" key="5">
    <source>
        <dbReference type="PROSITE" id="PS51891"/>
    </source>
</evidence>
<dbReference type="Gene3D" id="3.90.1590.10">
    <property type="entry name" value="glutathione-dependent formaldehyde- activating enzyme (gfa)"/>
    <property type="match status" value="1"/>
</dbReference>
<evidence type="ECO:0000256" key="1">
    <source>
        <dbReference type="ARBA" id="ARBA00005495"/>
    </source>
</evidence>
<evidence type="ECO:0000256" key="2">
    <source>
        <dbReference type="ARBA" id="ARBA00022723"/>
    </source>
</evidence>
<feature type="domain" description="CENP-V/GFA" evidence="5">
    <location>
        <begin position="1"/>
        <end position="113"/>
    </location>
</feature>
<protein>
    <submittedName>
        <fullName evidence="6">GFA family protein</fullName>
    </submittedName>
</protein>
<comment type="similarity">
    <text evidence="1">Belongs to the Gfa family.</text>
</comment>
<evidence type="ECO:0000313" key="7">
    <source>
        <dbReference type="Proteomes" id="UP001162802"/>
    </source>
</evidence>
<dbReference type="PANTHER" id="PTHR33337">
    <property type="entry name" value="GFA DOMAIN-CONTAINING PROTEIN"/>
    <property type="match status" value="1"/>
</dbReference>
<dbReference type="RefSeq" id="WP_243800419.1">
    <property type="nucleotide sequence ID" value="NZ_JALHAT010000020.1"/>
</dbReference>
<keyword evidence="2" id="KW-0479">Metal-binding</keyword>
<sequence>MCQAVRYELEGEPEWVWQCYCRDCQLATGTGHTTIAGFHKDRVTVSGPIANYTTTGDTGGRVSRHFCPTCASRLFTTGDLPGPLTIFQSGTLDDPNSVTPTAAIYVKDKLAWDYIDPALPQFPGMEDRY</sequence>
<dbReference type="Pfam" id="PF04828">
    <property type="entry name" value="GFA"/>
    <property type="match status" value="1"/>
</dbReference>
<reference evidence="6" key="1">
    <citation type="submission" date="2022-03" db="EMBL/GenBank/DDBJ databases">
        <title>Identification of a novel bacterium isolated from mangrove sediments.</title>
        <authorList>
            <person name="Pan X."/>
        </authorList>
    </citation>
    <scope>NUCLEOTIDE SEQUENCE</scope>
    <source>
        <strain evidence="6">B2637</strain>
    </source>
</reference>
<gene>
    <name evidence="6" type="ORF">MTR65_11920</name>
</gene>
<keyword evidence="7" id="KW-1185">Reference proteome</keyword>